<keyword evidence="9" id="KW-1185">Reference proteome</keyword>
<dbReference type="InterPro" id="IPR011118">
    <property type="entry name" value="Tannase/feruloyl_esterase"/>
</dbReference>
<comment type="caution">
    <text evidence="8">The sequence shown here is derived from an EMBL/GenBank/DDBJ whole genome shotgun (WGS) entry which is preliminary data.</text>
</comment>
<evidence type="ECO:0000256" key="4">
    <source>
        <dbReference type="ARBA" id="ARBA00022729"/>
    </source>
</evidence>
<evidence type="ECO:0000256" key="2">
    <source>
        <dbReference type="ARBA" id="ARBA00022487"/>
    </source>
</evidence>
<dbReference type="GO" id="GO:0030600">
    <property type="term" value="F:feruloyl esterase activity"/>
    <property type="evidence" value="ECO:0007669"/>
    <property type="project" value="UniProtKB-EC"/>
</dbReference>
<keyword evidence="5 8" id="KW-0378">Hydrolase</keyword>
<evidence type="ECO:0000256" key="5">
    <source>
        <dbReference type="ARBA" id="ARBA00022801"/>
    </source>
</evidence>
<sequence length="556" mass="59953">MIISKPKASRGLNSARPITAVHAPAVQPRANPSGHRLRPIVLGALSSLMAVACSGLGGTEYAEKPPVNTCESYRSAALPHAAKITRTELRKADDKAWPGACVVRGQIVSSPESTINWAVELPEPSRWNGKTLTIGGGGFDGFIPTDDPWYQRLVGASAEPFVRISSDSGHQEPNFAWGASDVALRNHAFEANHQVLEVGTVIATEFYGKRPNRRYHMGHSNGGRSGLIAAQKYPKDYDGVIAMVPAISQQAHQSNLGPTVLKHIFGARENWLSPEKIALYAKAETAACDGLDGLKDGIIGNIEACKYVPTDLQCAGAEAANCLTAGQIESIRLIYTTHNTGVKVSRGETGYPRYGRGGAATSDWKVYMFGSSFEKPDSFNHMAVSEAAKLVENNPNADLLSHNPKRFQAEYLRLANMIDGTDPDLSSFSDNGGKLLIWYATADACVSMYRAADYLDSVKQRMGASKVQGFARMLTSPSLGHELDGPGTSVSSMDLLSAMDAWVEKDIAPDHIVATKFEADTMKPLFQRPVCEYPKFPRFNGTGDPNKAESFTCAAA</sequence>
<reference evidence="8 9" key="1">
    <citation type="submission" date="2023-07" db="EMBL/GenBank/DDBJ databases">
        <title>Sorghum-associated microbial communities from plants grown in Nebraska, USA.</title>
        <authorList>
            <person name="Schachtman D."/>
        </authorList>
    </citation>
    <scope>NUCLEOTIDE SEQUENCE [LARGE SCALE GENOMIC DNA]</scope>
    <source>
        <strain evidence="8 9">4249</strain>
    </source>
</reference>
<evidence type="ECO:0000313" key="9">
    <source>
        <dbReference type="Proteomes" id="UP001265700"/>
    </source>
</evidence>
<keyword evidence="7" id="KW-1015">Disulfide bond</keyword>
<accession>A0ABU1WSN9</accession>
<protein>
    <submittedName>
        <fullName evidence="8">Feruloyl esterase</fullName>
        <ecNumber evidence="8">3.1.1.73</ecNumber>
    </submittedName>
</protein>
<evidence type="ECO:0000256" key="7">
    <source>
        <dbReference type="ARBA" id="ARBA00023157"/>
    </source>
</evidence>
<keyword evidence="3" id="KW-0479">Metal-binding</keyword>
<dbReference type="PANTHER" id="PTHR33938:SF15">
    <property type="entry name" value="FERULOYL ESTERASE B-RELATED"/>
    <property type="match status" value="1"/>
</dbReference>
<organism evidence="8 9">
    <name type="scientific">Hydrogenophaga palleronii</name>
    <dbReference type="NCBI Taxonomy" id="65655"/>
    <lineage>
        <taxon>Bacteria</taxon>
        <taxon>Pseudomonadati</taxon>
        <taxon>Pseudomonadota</taxon>
        <taxon>Betaproteobacteria</taxon>
        <taxon>Burkholderiales</taxon>
        <taxon>Comamonadaceae</taxon>
        <taxon>Hydrogenophaga</taxon>
    </lineage>
</organism>
<evidence type="ECO:0000256" key="6">
    <source>
        <dbReference type="ARBA" id="ARBA00022837"/>
    </source>
</evidence>
<gene>
    <name evidence="8" type="ORF">J2W49_003898</name>
</gene>
<proteinExistence type="inferred from homology"/>
<dbReference type="InterPro" id="IPR029058">
    <property type="entry name" value="AB_hydrolase_fold"/>
</dbReference>
<keyword evidence="2" id="KW-0719">Serine esterase</keyword>
<evidence type="ECO:0000256" key="1">
    <source>
        <dbReference type="ARBA" id="ARBA00006249"/>
    </source>
</evidence>
<name>A0ABU1WSN9_9BURK</name>
<comment type="similarity">
    <text evidence="1">Belongs to the tannase family.</text>
</comment>
<keyword evidence="4" id="KW-0732">Signal</keyword>
<evidence type="ECO:0000256" key="3">
    <source>
        <dbReference type="ARBA" id="ARBA00022723"/>
    </source>
</evidence>
<keyword evidence="6" id="KW-0106">Calcium</keyword>
<dbReference type="EC" id="3.1.1.73" evidence="8"/>
<dbReference type="PANTHER" id="PTHR33938">
    <property type="entry name" value="FERULOYL ESTERASE B-RELATED"/>
    <property type="match status" value="1"/>
</dbReference>
<evidence type="ECO:0000313" key="8">
    <source>
        <dbReference type="EMBL" id="MDR7151922.1"/>
    </source>
</evidence>
<dbReference type="RefSeq" id="WP_310320169.1">
    <property type="nucleotide sequence ID" value="NZ_JAVDWU010000009.1"/>
</dbReference>
<dbReference type="Pfam" id="PF07519">
    <property type="entry name" value="Tannase"/>
    <property type="match status" value="1"/>
</dbReference>
<dbReference type="EMBL" id="JAVDWU010000009">
    <property type="protein sequence ID" value="MDR7151922.1"/>
    <property type="molecule type" value="Genomic_DNA"/>
</dbReference>
<dbReference type="Gene3D" id="3.40.50.1820">
    <property type="entry name" value="alpha/beta hydrolase"/>
    <property type="match status" value="1"/>
</dbReference>
<dbReference type="Proteomes" id="UP001265700">
    <property type="component" value="Unassembled WGS sequence"/>
</dbReference>
<dbReference type="SUPFAM" id="SSF53474">
    <property type="entry name" value="alpha/beta-Hydrolases"/>
    <property type="match status" value="1"/>
</dbReference>